<reference evidence="3" key="1">
    <citation type="journal article" date="2016" name="Nat. Commun.">
        <title>Genome analysis of three Pneumocystis species reveals adaptation mechanisms to life exclusively in mammalian hosts.</title>
        <authorList>
            <person name="Ma L."/>
            <person name="Chen Z."/>
            <person name="Huang D.W."/>
            <person name="Kutty G."/>
            <person name="Ishihara M."/>
            <person name="Wang H."/>
            <person name="Abouelleil A."/>
            <person name="Bishop L."/>
            <person name="Davey E."/>
            <person name="Deng R."/>
            <person name="Deng X."/>
            <person name="Fan L."/>
            <person name="Fantoni G."/>
            <person name="Fitzgerald M."/>
            <person name="Gogineni E."/>
            <person name="Goldberg J.M."/>
            <person name="Handley G."/>
            <person name="Hu X."/>
            <person name="Huber C."/>
            <person name="Jiao X."/>
            <person name="Jones K."/>
            <person name="Levin J.Z."/>
            <person name="Liu Y."/>
            <person name="Macdonald P."/>
            <person name="Melnikov A."/>
            <person name="Raley C."/>
            <person name="Sassi M."/>
            <person name="Sherman B.T."/>
            <person name="Song X."/>
            <person name="Sykes S."/>
            <person name="Tran B."/>
            <person name="Walsh L."/>
            <person name="Xia Y."/>
            <person name="Yang J."/>
            <person name="Young S."/>
            <person name="Zeng Q."/>
            <person name="Zheng X."/>
            <person name="Stephens R."/>
            <person name="Nusbaum C."/>
            <person name="Birren B.W."/>
            <person name="Azadi P."/>
            <person name="Lempicki R.A."/>
            <person name="Cuomo C.A."/>
            <person name="Kovacs J.A."/>
        </authorList>
    </citation>
    <scope>NUCLEOTIDE SEQUENCE [LARGE SCALE GENOMIC DNA]</scope>
    <source>
        <strain evidence="3">RU7</strain>
    </source>
</reference>
<keyword evidence="1" id="KW-0175">Coiled coil</keyword>
<name>A0A0W4ZGX4_PNEJ7</name>
<feature type="coiled-coil region" evidence="1">
    <location>
        <begin position="366"/>
        <end position="393"/>
    </location>
</feature>
<proteinExistence type="predicted"/>
<sequence length="600" mass="70390">MFFKGICSSEFKKKCIELREKCRKKRNELTEKILLRAFAGNLKTEKDCNEVINERCFLLMEESDELMSFCLIESDKSNKLINIMKSQCNELELIVVYCLKNSQCTILKEKCIQKTDYILPNSTFNPIGKEVALMEKVRKKELFKNEIGKPKIKDMDDLLILIVNNNINECEVRLEECYKFCSFLPQLKDLYDNVTEKMSESKKEICTSLKNKLKLKFRVFKSKLNNLSLSYTSDDNKDAILLRWFEQFAELNERLCTNLESKCLYLQKPCNLEKIKLGNACSNAILAYLKMRIFKKEYKIFESNLKRKLRNLEINSSLDTCINELFDLCKKEIGIRKPILASLCLWLKSTCQILTNDIERQSWEFRTDLDLKRDFSEEDCKELKEKCEILGQDSKINELSCLILERYCDHMKNAKELEDILLEEKTEKLDDFNSCIERVSEKCNNCSGKRKAKFILPCIELNTTCKIMTKDIKFKCSALKRNINIKVQYLVRDNKKDGKCKELKENCKSYRIIQNQEMELMYELKGNLDSKDKCKSALNKYCIRWNEMKNTTFVNLCSDNTDTKNDIAISGLCEKLIKRMEKRCADLSIKLSNIAIEIED</sequence>
<evidence type="ECO:0000313" key="2">
    <source>
        <dbReference type="EMBL" id="KTW27605.1"/>
    </source>
</evidence>
<evidence type="ECO:0000313" key="3">
    <source>
        <dbReference type="Proteomes" id="UP000053447"/>
    </source>
</evidence>
<evidence type="ECO:0008006" key="4">
    <source>
        <dbReference type="Google" id="ProtNLM"/>
    </source>
</evidence>
<comment type="caution">
    <text evidence="2">The sequence shown here is derived from an EMBL/GenBank/DDBJ whole genome shotgun (WGS) entry which is preliminary data.</text>
</comment>
<dbReference type="GeneID" id="28941622"/>
<dbReference type="InterPro" id="IPR003330">
    <property type="entry name" value="MSG"/>
</dbReference>
<accession>A0A0W4ZGX4</accession>
<protein>
    <recommendedName>
        <fullName evidence="4">Major surface glycoprotein 2 C-terminal domain-containing protein</fullName>
    </recommendedName>
</protein>
<dbReference type="RefSeq" id="XP_018228575.1">
    <property type="nucleotide sequence ID" value="XM_018375367.1"/>
</dbReference>
<dbReference type="STRING" id="1408657.A0A0W4ZGX4"/>
<dbReference type="VEuPathDB" id="FungiDB:T551_03104"/>
<dbReference type="AlphaFoldDB" id="A0A0W4ZGX4"/>
<gene>
    <name evidence="2" type="ORF">T551_03104</name>
</gene>
<keyword evidence="3" id="KW-1185">Reference proteome</keyword>
<organism evidence="2 3">
    <name type="scientific">Pneumocystis jirovecii (strain RU7)</name>
    <name type="common">Human pneumocystis pneumonia agent</name>
    <dbReference type="NCBI Taxonomy" id="1408657"/>
    <lineage>
        <taxon>Eukaryota</taxon>
        <taxon>Fungi</taxon>
        <taxon>Dikarya</taxon>
        <taxon>Ascomycota</taxon>
        <taxon>Taphrinomycotina</taxon>
        <taxon>Pneumocystomycetes</taxon>
        <taxon>Pneumocystaceae</taxon>
        <taxon>Pneumocystis</taxon>
    </lineage>
</organism>
<dbReference type="Pfam" id="PF02349">
    <property type="entry name" value="MSG"/>
    <property type="match status" value="3"/>
</dbReference>
<evidence type="ECO:0000256" key="1">
    <source>
        <dbReference type="SAM" id="Coils"/>
    </source>
</evidence>
<dbReference type="EMBL" id="LFWA01000014">
    <property type="protein sequence ID" value="KTW27605.1"/>
    <property type="molecule type" value="Genomic_DNA"/>
</dbReference>
<dbReference type="Proteomes" id="UP000053447">
    <property type="component" value="Unassembled WGS sequence"/>
</dbReference>